<dbReference type="OrthoDB" id="6007799at2"/>
<evidence type="ECO:0000313" key="3">
    <source>
        <dbReference type="Proteomes" id="UP000249203"/>
    </source>
</evidence>
<dbReference type="AlphaFoldDB" id="A0A327X6L2"/>
<dbReference type="EMBL" id="QLMD01000001">
    <property type="protein sequence ID" value="RAK01664.1"/>
    <property type="molecule type" value="Genomic_DNA"/>
</dbReference>
<evidence type="ECO:0000313" key="1">
    <source>
        <dbReference type="EMBL" id="RAK01664.1"/>
    </source>
</evidence>
<reference evidence="1 3" key="2">
    <citation type="submission" date="2018-06" db="EMBL/GenBank/DDBJ databases">
        <title>Genomic Encyclopedia of Type Strains, Phase III (KMG-III): the genomes of soil and plant-associated and newly described type strains.</title>
        <authorList>
            <person name="Whitman W."/>
        </authorList>
    </citation>
    <scope>NUCLEOTIDE SEQUENCE [LARGE SCALE GENOMIC DNA]</scope>
    <source>
        <strain evidence="1 3">CGMCC 1.15366</strain>
    </source>
</reference>
<name>A0A327X6L2_9GAMM</name>
<dbReference type="Proteomes" id="UP000249203">
    <property type="component" value="Unassembled WGS sequence"/>
</dbReference>
<gene>
    <name evidence="1" type="ORF">B0I24_101288</name>
    <name evidence="2" type="ORF">CWE07_01380</name>
</gene>
<dbReference type="EMBL" id="PIPK01000001">
    <property type="protein sequence ID" value="RUO28486.1"/>
    <property type="molecule type" value="Genomic_DNA"/>
</dbReference>
<sequence>MMLNQSCDAQYVSARKRKGLIVMQLKDSKGRLSGQTAHFPVAMPRLSNTLLQTSLFAAVLAVSAMVLPAKAASKDQVEMADSLTKPYHAHYVLSRRGTERGEAQRVLEQKEDGQWRYFTSTRARLLVFSDRRENETFFRIEEGRVKPLIFDYSREGTGSNRALRVRFDYDNQEVVSEGGDDVNVEWHDGLLDPNAVLHQLQIDVAGDADSWTYPLVDESGDYRDYEFARHGTETLKLPFGEVEAIRVDRVRDHNRRQTLFWFAPELNYTLVKMQQIEDDREQLQIQLTDLDMN</sequence>
<evidence type="ECO:0000313" key="4">
    <source>
        <dbReference type="Proteomes" id="UP000287865"/>
    </source>
</evidence>
<evidence type="ECO:0000313" key="2">
    <source>
        <dbReference type="EMBL" id="RUO28486.1"/>
    </source>
</evidence>
<dbReference type="Proteomes" id="UP000287865">
    <property type="component" value="Unassembled WGS sequence"/>
</dbReference>
<reference evidence="2 4" key="1">
    <citation type="journal article" date="2018" name="Front. Microbiol.">
        <title>Genome-Based Analysis Reveals the Taxonomy and Diversity of the Family Idiomarinaceae.</title>
        <authorList>
            <person name="Liu Y."/>
            <person name="Lai Q."/>
            <person name="Shao Z."/>
        </authorList>
    </citation>
    <scope>NUCLEOTIDE SEQUENCE [LARGE SCALE GENOMIC DNA]</scope>
    <source>
        <strain evidence="2 4">CF12-14</strain>
    </source>
</reference>
<proteinExistence type="predicted"/>
<dbReference type="Pfam" id="PF11306">
    <property type="entry name" value="DUF3108"/>
    <property type="match status" value="1"/>
</dbReference>
<dbReference type="InterPro" id="IPR021457">
    <property type="entry name" value="DUF3108"/>
</dbReference>
<protein>
    <submittedName>
        <fullName evidence="1">Uncharacterized protein DUF3108</fullName>
    </submittedName>
</protein>
<accession>A0A327X6L2</accession>
<organism evidence="1 3">
    <name type="scientific">Aliidiomarina maris</name>
    <dbReference type="NCBI Taxonomy" id="531312"/>
    <lineage>
        <taxon>Bacteria</taxon>
        <taxon>Pseudomonadati</taxon>
        <taxon>Pseudomonadota</taxon>
        <taxon>Gammaproteobacteria</taxon>
        <taxon>Alteromonadales</taxon>
        <taxon>Idiomarinaceae</taxon>
        <taxon>Aliidiomarina</taxon>
    </lineage>
</organism>
<keyword evidence="4" id="KW-1185">Reference proteome</keyword>
<comment type="caution">
    <text evidence="1">The sequence shown here is derived from an EMBL/GenBank/DDBJ whole genome shotgun (WGS) entry which is preliminary data.</text>
</comment>